<evidence type="ECO:0000313" key="9">
    <source>
        <dbReference type="EMBL" id="TCO27740.1"/>
    </source>
</evidence>
<accession>A0ABY2BQN1</accession>
<dbReference type="Pfam" id="PF07690">
    <property type="entry name" value="MFS_1"/>
    <property type="match status" value="1"/>
</dbReference>
<feature type="transmembrane region" description="Helical" evidence="7">
    <location>
        <begin position="181"/>
        <end position="202"/>
    </location>
</feature>
<dbReference type="InterPro" id="IPR011701">
    <property type="entry name" value="MFS"/>
</dbReference>
<comment type="subcellular location">
    <subcellularLocation>
        <location evidence="1">Cell membrane</location>
        <topology evidence="1">Multi-pass membrane protein</topology>
    </subcellularLocation>
</comment>
<keyword evidence="10" id="KW-1185">Reference proteome</keyword>
<evidence type="ECO:0000256" key="3">
    <source>
        <dbReference type="ARBA" id="ARBA00022475"/>
    </source>
</evidence>
<sequence length="426" mass="43137">MSTATTTRIVTASRHMTGFWFVGIAFLTLMAFGTVPTPLWSIYQTRDHFGATTVTVAFAVMVVGAAASFRLLGHLSDRLGRRRIIVPALLVGILSAVVLAVWPDLPGLILGRVLTGVAVGLMASTATAYLTDLYSEARPAEVGSPKPGLVATAVNLGGLALGPLVAGALAQWGPAPLHTSYVVFGALMAVLLGLVLSSPETVDTEAADESRPVRFALRPGQGAVFGAAAAVGFFAFAVMGLFSSLGAIIVRGELGITSYFVAGLAPFTAFAASAVAQLAVGRAPLAKVLPIGTVLFPIGLALTAVSLYRPTLWLALTAAGLAGAGAGLLFKSAVTQTVIAADPASRAGVLAAFFVIAYFGLGAPSIAFSLVIQHIALKPAMIGFATILSVGTIAAVAIALRGGSTQRVGATQRGGLVGGSAGRGDQ</sequence>
<protein>
    <submittedName>
        <fullName evidence="9">MFS family arabinose efflux permease</fullName>
    </submittedName>
</protein>
<evidence type="ECO:0000256" key="4">
    <source>
        <dbReference type="ARBA" id="ARBA00022692"/>
    </source>
</evidence>
<organism evidence="9 10">
    <name type="scientific">Kribbella orskensis</name>
    <dbReference type="NCBI Taxonomy" id="2512216"/>
    <lineage>
        <taxon>Bacteria</taxon>
        <taxon>Bacillati</taxon>
        <taxon>Actinomycetota</taxon>
        <taxon>Actinomycetes</taxon>
        <taxon>Propionibacteriales</taxon>
        <taxon>Kribbellaceae</taxon>
        <taxon>Kribbella</taxon>
    </lineage>
</organism>
<feature type="transmembrane region" description="Helical" evidence="7">
    <location>
        <begin position="20"/>
        <end position="43"/>
    </location>
</feature>
<reference evidence="9 10" key="1">
    <citation type="journal article" date="2015" name="Stand. Genomic Sci.">
        <title>Genomic Encyclopedia of Bacterial and Archaeal Type Strains, Phase III: the genomes of soil and plant-associated and newly described type strains.</title>
        <authorList>
            <person name="Whitman W.B."/>
            <person name="Woyke T."/>
            <person name="Klenk H.P."/>
            <person name="Zhou Y."/>
            <person name="Lilburn T.G."/>
            <person name="Beck B.J."/>
            <person name="De Vos P."/>
            <person name="Vandamme P."/>
            <person name="Eisen J.A."/>
            <person name="Garrity G."/>
            <person name="Hugenholtz P."/>
            <person name="Kyrpides N.C."/>
        </authorList>
    </citation>
    <scope>NUCLEOTIDE SEQUENCE [LARGE SCALE GENOMIC DNA]</scope>
    <source>
        <strain evidence="9 10">VKM Ac-2538</strain>
    </source>
</reference>
<keyword evidence="2" id="KW-0813">Transport</keyword>
<proteinExistence type="predicted"/>
<feature type="transmembrane region" description="Helical" evidence="7">
    <location>
        <begin position="288"/>
        <end position="306"/>
    </location>
</feature>
<feature type="transmembrane region" description="Helical" evidence="7">
    <location>
        <begin position="350"/>
        <end position="375"/>
    </location>
</feature>
<keyword evidence="6 7" id="KW-0472">Membrane</keyword>
<evidence type="ECO:0000256" key="7">
    <source>
        <dbReference type="SAM" id="Phobius"/>
    </source>
</evidence>
<feature type="transmembrane region" description="Helical" evidence="7">
    <location>
        <begin position="312"/>
        <end position="330"/>
    </location>
</feature>
<feature type="transmembrane region" description="Helical" evidence="7">
    <location>
        <begin position="49"/>
        <end position="72"/>
    </location>
</feature>
<comment type="caution">
    <text evidence="9">The sequence shown here is derived from an EMBL/GenBank/DDBJ whole genome shotgun (WGS) entry which is preliminary data.</text>
</comment>
<keyword evidence="4 7" id="KW-0812">Transmembrane</keyword>
<feature type="transmembrane region" description="Helical" evidence="7">
    <location>
        <begin position="84"/>
        <end position="103"/>
    </location>
</feature>
<gene>
    <name evidence="9" type="ORF">EV644_103443</name>
</gene>
<dbReference type="Gene3D" id="1.20.1250.20">
    <property type="entry name" value="MFS general substrate transporter like domains"/>
    <property type="match status" value="1"/>
</dbReference>
<feature type="transmembrane region" description="Helical" evidence="7">
    <location>
        <begin position="149"/>
        <end position="169"/>
    </location>
</feature>
<dbReference type="SUPFAM" id="SSF103473">
    <property type="entry name" value="MFS general substrate transporter"/>
    <property type="match status" value="1"/>
</dbReference>
<feature type="domain" description="Major facilitator superfamily (MFS) profile" evidence="8">
    <location>
        <begin position="17"/>
        <end position="403"/>
    </location>
</feature>
<name>A0ABY2BQN1_9ACTN</name>
<feature type="transmembrane region" description="Helical" evidence="7">
    <location>
        <begin position="223"/>
        <end position="250"/>
    </location>
</feature>
<evidence type="ECO:0000256" key="5">
    <source>
        <dbReference type="ARBA" id="ARBA00022989"/>
    </source>
</evidence>
<keyword evidence="5 7" id="KW-1133">Transmembrane helix</keyword>
<evidence type="ECO:0000313" key="10">
    <source>
        <dbReference type="Proteomes" id="UP000295818"/>
    </source>
</evidence>
<dbReference type="InterPro" id="IPR036259">
    <property type="entry name" value="MFS_trans_sf"/>
</dbReference>
<dbReference type="EMBL" id="SLWM01000003">
    <property type="protein sequence ID" value="TCO27740.1"/>
    <property type="molecule type" value="Genomic_DNA"/>
</dbReference>
<feature type="transmembrane region" description="Helical" evidence="7">
    <location>
        <begin position="109"/>
        <end position="129"/>
    </location>
</feature>
<keyword evidence="3" id="KW-1003">Cell membrane</keyword>
<evidence type="ECO:0000259" key="8">
    <source>
        <dbReference type="PROSITE" id="PS50850"/>
    </source>
</evidence>
<dbReference type="RefSeq" id="WP_199239740.1">
    <property type="nucleotide sequence ID" value="NZ_SLWM01000003.1"/>
</dbReference>
<evidence type="ECO:0000256" key="2">
    <source>
        <dbReference type="ARBA" id="ARBA00022448"/>
    </source>
</evidence>
<dbReference type="PROSITE" id="PS50850">
    <property type="entry name" value="MFS"/>
    <property type="match status" value="1"/>
</dbReference>
<dbReference type="Proteomes" id="UP000295818">
    <property type="component" value="Unassembled WGS sequence"/>
</dbReference>
<feature type="transmembrane region" description="Helical" evidence="7">
    <location>
        <begin position="381"/>
        <end position="400"/>
    </location>
</feature>
<dbReference type="PANTHER" id="PTHR23517:SF13">
    <property type="entry name" value="MAJOR FACILITATOR SUPERFAMILY MFS_1"/>
    <property type="match status" value="1"/>
</dbReference>
<dbReference type="InterPro" id="IPR020846">
    <property type="entry name" value="MFS_dom"/>
</dbReference>
<evidence type="ECO:0000256" key="1">
    <source>
        <dbReference type="ARBA" id="ARBA00004651"/>
    </source>
</evidence>
<dbReference type="InterPro" id="IPR050171">
    <property type="entry name" value="MFS_Transporters"/>
</dbReference>
<evidence type="ECO:0000256" key="6">
    <source>
        <dbReference type="ARBA" id="ARBA00023136"/>
    </source>
</evidence>
<dbReference type="PANTHER" id="PTHR23517">
    <property type="entry name" value="RESISTANCE PROTEIN MDTM, PUTATIVE-RELATED-RELATED"/>
    <property type="match status" value="1"/>
</dbReference>
<feature type="transmembrane region" description="Helical" evidence="7">
    <location>
        <begin position="256"/>
        <end position="276"/>
    </location>
</feature>